<accession>A0A1B7JLN2</accession>
<dbReference type="PATRIC" id="fig|1354272.4.peg.3266"/>
<dbReference type="SUPFAM" id="SSF55136">
    <property type="entry name" value="Probable bacterial effector-binding domain"/>
    <property type="match status" value="1"/>
</dbReference>
<dbReference type="AlphaFoldDB" id="A0A1B7JLN2"/>
<organism evidence="2 3">
    <name type="scientific">Providencia heimbachae ATCC 35613</name>
    <dbReference type="NCBI Taxonomy" id="1354272"/>
    <lineage>
        <taxon>Bacteria</taxon>
        <taxon>Pseudomonadati</taxon>
        <taxon>Pseudomonadota</taxon>
        <taxon>Gammaproteobacteria</taxon>
        <taxon>Enterobacterales</taxon>
        <taxon>Morganellaceae</taxon>
        <taxon>Providencia</taxon>
    </lineage>
</organism>
<dbReference type="InterPro" id="IPR029441">
    <property type="entry name" value="Cass2"/>
</dbReference>
<dbReference type="RefSeq" id="WP_068909770.1">
    <property type="nucleotide sequence ID" value="NZ_LXEW01000045.1"/>
</dbReference>
<proteinExistence type="predicted"/>
<dbReference type="SMART" id="SM00871">
    <property type="entry name" value="AraC_E_bind"/>
    <property type="match status" value="1"/>
</dbReference>
<evidence type="ECO:0000313" key="2">
    <source>
        <dbReference type="EMBL" id="OAT48843.1"/>
    </source>
</evidence>
<evidence type="ECO:0000313" key="3">
    <source>
        <dbReference type="Proteomes" id="UP000078224"/>
    </source>
</evidence>
<protein>
    <recommendedName>
        <fullName evidence="1">AraC effector-binding domain-containing protein</fullName>
    </recommendedName>
</protein>
<evidence type="ECO:0000259" key="1">
    <source>
        <dbReference type="SMART" id="SM00871"/>
    </source>
</evidence>
<dbReference type="Gene3D" id="3.20.80.10">
    <property type="entry name" value="Regulatory factor, effector binding domain"/>
    <property type="match status" value="1"/>
</dbReference>
<dbReference type="InterPro" id="IPR010499">
    <property type="entry name" value="AraC_E-bd"/>
</dbReference>
<dbReference type="Proteomes" id="UP000078224">
    <property type="component" value="Unassembled WGS sequence"/>
</dbReference>
<dbReference type="Pfam" id="PF14526">
    <property type="entry name" value="Cass2"/>
    <property type="match status" value="1"/>
</dbReference>
<dbReference type="OrthoDB" id="282744at2"/>
<comment type="caution">
    <text evidence="2">The sequence shown here is derived from an EMBL/GenBank/DDBJ whole genome shotgun (WGS) entry which is preliminary data.</text>
</comment>
<dbReference type="InterPro" id="IPR011256">
    <property type="entry name" value="Reg_factor_effector_dom_sf"/>
</dbReference>
<feature type="domain" description="AraC effector-binding" evidence="1">
    <location>
        <begin position="2"/>
        <end position="153"/>
    </location>
</feature>
<gene>
    <name evidence="2" type="ORF">M998_3202</name>
</gene>
<sequence>MFTYSIIELPERTVAGISVETDMQKAIVDCPALWQKFVPLFLSLQKKNKADLEVESFGVSRMLDENRFIYKAVVEVTDEMITDGLIKSVLPKTLYLQTTVPHLSKLTDAYQDIYGRWANEQKEYGLNYMEAALEVYPVNFCDKEYFTLLVPIIKK</sequence>
<reference evidence="2 3" key="1">
    <citation type="submission" date="2016-04" db="EMBL/GenBank/DDBJ databases">
        <title>ATOL: Assembling a taxonomically balanced genome-scale reconstruction of the evolutionary history of the Enterobacteriaceae.</title>
        <authorList>
            <person name="Plunkett G.III."/>
            <person name="Neeno-Eckwall E.C."/>
            <person name="Glasner J.D."/>
            <person name="Perna N.T."/>
        </authorList>
    </citation>
    <scope>NUCLEOTIDE SEQUENCE [LARGE SCALE GENOMIC DNA]</scope>
    <source>
        <strain evidence="2 3">ATCC 35613</strain>
    </source>
</reference>
<name>A0A1B7JLN2_9GAMM</name>
<dbReference type="EMBL" id="LXEW01000045">
    <property type="protein sequence ID" value="OAT48843.1"/>
    <property type="molecule type" value="Genomic_DNA"/>
</dbReference>
<keyword evidence="3" id="KW-1185">Reference proteome</keyword>